<evidence type="ECO:0000256" key="3">
    <source>
        <dbReference type="ARBA" id="ARBA00023015"/>
    </source>
</evidence>
<keyword evidence="2" id="KW-0418">Kinase</keyword>
<dbReference type="InterPro" id="IPR003018">
    <property type="entry name" value="GAF"/>
</dbReference>
<dbReference type="EMBL" id="BOQL01000030">
    <property type="protein sequence ID" value="GIM70185.1"/>
    <property type="molecule type" value="Genomic_DNA"/>
</dbReference>
<dbReference type="AlphaFoldDB" id="A0A919SCP5"/>
<evidence type="ECO:0000313" key="6">
    <source>
        <dbReference type="EMBL" id="GIM70185.1"/>
    </source>
</evidence>
<dbReference type="InterPro" id="IPR011006">
    <property type="entry name" value="CheY-like_superfamily"/>
</dbReference>
<keyword evidence="4" id="KW-0804">Transcription</keyword>
<dbReference type="SMART" id="SM00065">
    <property type="entry name" value="GAF"/>
    <property type="match status" value="1"/>
</dbReference>
<feature type="domain" description="ANTAR" evidence="5">
    <location>
        <begin position="167"/>
        <end position="228"/>
    </location>
</feature>
<accession>A0A919SCP5</accession>
<gene>
    <name evidence="6" type="ORF">Aau02nite_39810</name>
</gene>
<dbReference type="InterPro" id="IPR012074">
    <property type="entry name" value="GAF_ANTAR"/>
</dbReference>
<dbReference type="RefSeq" id="WP_212989984.1">
    <property type="nucleotide sequence ID" value="NZ_BAABEA010000015.1"/>
</dbReference>
<dbReference type="InterPro" id="IPR036388">
    <property type="entry name" value="WH-like_DNA-bd_sf"/>
</dbReference>
<keyword evidence="7" id="KW-1185">Reference proteome</keyword>
<name>A0A919SCP5_9ACTN</name>
<organism evidence="6 7">
    <name type="scientific">Actinoplanes auranticolor</name>
    <dbReference type="NCBI Taxonomy" id="47988"/>
    <lineage>
        <taxon>Bacteria</taxon>
        <taxon>Bacillati</taxon>
        <taxon>Actinomycetota</taxon>
        <taxon>Actinomycetes</taxon>
        <taxon>Micromonosporales</taxon>
        <taxon>Micromonosporaceae</taxon>
        <taxon>Actinoplanes</taxon>
    </lineage>
</organism>
<dbReference type="SUPFAM" id="SSF55781">
    <property type="entry name" value="GAF domain-like"/>
    <property type="match status" value="1"/>
</dbReference>
<dbReference type="SMART" id="SM01012">
    <property type="entry name" value="ANTAR"/>
    <property type="match status" value="1"/>
</dbReference>
<evidence type="ECO:0000256" key="1">
    <source>
        <dbReference type="ARBA" id="ARBA00022679"/>
    </source>
</evidence>
<dbReference type="SUPFAM" id="SSF52172">
    <property type="entry name" value="CheY-like"/>
    <property type="match status" value="1"/>
</dbReference>
<dbReference type="InterPro" id="IPR029016">
    <property type="entry name" value="GAF-like_dom_sf"/>
</dbReference>
<dbReference type="GO" id="GO:0016301">
    <property type="term" value="F:kinase activity"/>
    <property type="evidence" value="ECO:0007669"/>
    <property type="project" value="UniProtKB-KW"/>
</dbReference>
<evidence type="ECO:0000256" key="2">
    <source>
        <dbReference type="ARBA" id="ARBA00022777"/>
    </source>
</evidence>
<dbReference type="Pfam" id="PF03861">
    <property type="entry name" value="ANTAR"/>
    <property type="match status" value="1"/>
</dbReference>
<evidence type="ECO:0000313" key="7">
    <source>
        <dbReference type="Proteomes" id="UP000681340"/>
    </source>
</evidence>
<keyword evidence="1" id="KW-0808">Transferase</keyword>
<dbReference type="Pfam" id="PF13185">
    <property type="entry name" value="GAF_2"/>
    <property type="match status" value="1"/>
</dbReference>
<evidence type="ECO:0000259" key="5">
    <source>
        <dbReference type="PROSITE" id="PS50921"/>
    </source>
</evidence>
<dbReference type="PIRSF" id="PIRSF036625">
    <property type="entry name" value="GAF_ANTAR"/>
    <property type="match status" value="1"/>
</dbReference>
<dbReference type="Proteomes" id="UP000681340">
    <property type="component" value="Unassembled WGS sequence"/>
</dbReference>
<protein>
    <submittedName>
        <fullName evidence="6">Transcriptional regulator</fullName>
    </submittedName>
</protein>
<dbReference type="Gene3D" id="1.10.10.10">
    <property type="entry name" value="Winged helix-like DNA-binding domain superfamily/Winged helix DNA-binding domain"/>
    <property type="match status" value="1"/>
</dbReference>
<evidence type="ECO:0000256" key="4">
    <source>
        <dbReference type="ARBA" id="ARBA00023163"/>
    </source>
</evidence>
<dbReference type="GO" id="GO:0003723">
    <property type="term" value="F:RNA binding"/>
    <property type="evidence" value="ECO:0007669"/>
    <property type="project" value="InterPro"/>
</dbReference>
<dbReference type="InterPro" id="IPR005561">
    <property type="entry name" value="ANTAR"/>
</dbReference>
<proteinExistence type="predicted"/>
<comment type="caution">
    <text evidence="6">The sequence shown here is derived from an EMBL/GenBank/DDBJ whole genome shotgun (WGS) entry which is preliminary data.</text>
</comment>
<dbReference type="Gene3D" id="3.30.450.40">
    <property type="match status" value="1"/>
</dbReference>
<dbReference type="PROSITE" id="PS50921">
    <property type="entry name" value="ANTAR"/>
    <property type="match status" value="1"/>
</dbReference>
<keyword evidence="3" id="KW-0805">Transcription regulation</keyword>
<sequence length="237" mass="25122">MAQQFTDPASAFAEFGRIKLGETDLHGVLTRVAELARRTLPGADEVSITLVRDGRPYTAAYTGEIALQLDERQYEREAGPCLQAAADKITVSVPDTAGDSRWDGWAPKAAAAGVGSVLSVGLPILESVSGAVNIYGLRPRAFDDDAVQLAQQFAGYATVALANAHLHDSTTNLAQHMQAAMESRAVIEQAKGIIMGERRCSADEAFAVLTKISQDSNRKLRDVAAALVARVESGSAP</sequence>
<reference evidence="6" key="1">
    <citation type="submission" date="2021-03" db="EMBL/GenBank/DDBJ databases">
        <title>Whole genome shotgun sequence of Actinoplanes auranticolor NBRC 12245.</title>
        <authorList>
            <person name="Komaki H."/>
            <person name="Tamura T."/>
        </authorList>
    </citation>
    <scope>NUCLEOTIDE SEQUENCE</scope>
    <source>
        <strain evidence="6">NBRC 12245</strain>
    </source>
</reference>